<accession>A0ABY0IEW2</accession>
<evidence type="ECO:0000256" key="1">
    <source>
        <dbReference type="SAM" id="SignalP"/>
    </source>
</evidence>
<proteinExistence type="predicted"/>
<reference evidence="3" key="1">
    <citation type="journal article" date="2019" name="Int. J. Syst. Evol. Microbiol.">
        <title>Halobacteriovorax valvorus sp. nov., a novel prokaryotic predator isolated from coastal seawater of China.</title>
        <authorList>
            <person name="Chen M.-X."/>
        </authorList>
    </citation>
    <scope>NUCLEOTIDE SEQUENCE [LARGE SCALE GENOMIC DNA]</scope>
    <source>
        <strain evidence="3">BL9</strain>
    </source>
</reference>
<protein>
    <recommendedName>
        <fullName evidence="4">Lipoprotein</fullName>
    </recommendedName>
</protein>
<dbReference type="RefSeq" id="WP_115363498.1">
    <property type="nucleotide sequence ID" value="NZ_QDKL01000003.1"/>
</dbReference>
<organism evidence="2 3">
    <name type="scientific">Halobacteriovorax vibrionivorans</name>
    <dbReference type="NCBI Taxonomy" id="2152716"/>
    <lineage>
        <taxon>Bacteria</taxon>
        <taxon>Pseudomonadati</taxon>
        <taxon>Bdellovibrionota</taxon>
        <taxon>Bacteriovoracia</taxon>
        <taxon>Bacteriovoracales</taxon>
        <taxon>Halobacteriovoraceae</taxon>
        <taxon>Halobacteriovorax</taxon>
    </lineage>
</organism>
<feature type="chain" id="PRO_5045463565" description="Lipoprotein" evidence="1">
    <location>
        <begin position="19"/>
        <end position="255"/>
    </location>
</feature>
<dbReference type="EMBL" id="QDKL01000003">
    <property type="protein sequence ID" value="RZF21064.1"/>
    <property type="molecule type" value="Genomic_DNA"/>
</dbReference>
<keyword evidence="3" id="KW-1185">Reference proteome</keyword>
<dbReference type="Proteomes" id="UP000443582">
    <property type="component" value="Unassembled WGS sequence"/>
</dbReference>
<evidence type="ECO:0000313" key="3">
    <source>
        <dbReference type="Proteomes" id="UP000443582"/>
    </source>
</evidence>
<sequence>MKKIGTLFLLSTTLISCAGSQHYGNGLGDQFAQFTDRSESEVNPTPTYKVRKFEKKKRGPASADSQTSKDISKLDNKKVYFLSLYEQYLTFSQIYPSFKKEIKTCASFHQEFINYNDRPKMWEYTLKEEITDDIENVVWHLPYEGKRATKKTLPLAMRDHMDRTHKELEQLCYNGFSDNYYTFANYITLAKDKKVSAQTLKGANSLVKMSVVFNKLLIENLAHKEKADKGRGLASKTEDIEYTDISLKRMQALWF</sequence>
<feature type="signal peptide" evidence="1">
    <location>
        <begin position="1"/>
        <end position="18"/>
    </location>
</feature>
<keyword evidence="1" id="KW-0732">Signal</keyword>
<evidence type="ECO:0000313" key="2">
    <source>
        <dbReference type="EMBL" id="RZF21064.1"/>
    </source>
</evidence>
<comment type="caution">
    <text evidence="2">The sequence shown here is derived from an EMBL/GenBank/DDBJ whole genome shotgun (WGS) entry which is preliminary data.</text>
</comment>
<gene>
    <name evidence="2" type="ORF">DAY19_13880</name>
</gene>
<dbReference type="PROSITE" id="PS51257">
    <property type="entry name" value="PROKAR_LIPOPROTEIN"/>
    <property type="match status" value="1"/>
</dbReference>
<name>A0ABY0IEW2_9BACT</name>
<evidence type="ECO:0008006" key="4">
    <source>
        <dbReference type="Google" id="ProtNLM"/>
    </source>
</evidence>